<name>A0A1P8KIL9_9BACT</name>
<dbReference type="InterPro" id="IPR032693">
    <property type="entry name" value="YtkA-like_dom"/>
</dbReference>
<organism evidence="2 3">
    <name type="scientific">Poseidonibacter parvus</name>
    <dbReference type="NCBI Taxonomy" id="1850254"/>
    <lineage>
        <taxon>Bacteria</taxon>
        <taxon>Pseudomonadati</taxon>
        <taxon>Campylobacterota</taxon>
        <taxon>Epsilonproteobacteria</taxon>
        <taxon>Campylobacterales</taxon>
        <taxon>Arcobacteraceae</taxon>
        <taxon>Poseidonibacter</taxon>
    </lineage>
</organism>
<protein>
    <recommendedName>
        <fullName evidence="1">YtkA-like domain-containing protein</fullName>
    </recommendedName>
</protein>
<evidence type="ECO:0000259" key="1">
    <source>
        <dbReference type="Pfam" id="PF13115"/>
    </source>
</evidence>
<dbReference type="Proteomes" id="UP000186074">
    <property type="component" value="Chromosome"/>
</dbReference>
<feature type="domain" description="YtkA-like" evidence="1">
    <location>
        <begin position="28"/>
        <end position="107"/>
    </location>
</feature>
<dbReference type="EMBL" id="CP019070">
    <property type="protein sequence ID" value="APW64399.1"/>
    <property type="molecule type" value="Genomic_DNA"/>
</dbReference>
<accession>A0A1P8KIL9</accession>
<keyword evidence="3" id="KW-1185">Reference proteome</keyword>
<evidence type="ECO:0000313" key="3">
    <source>
        <dbReference type="Proteomes" id="UP000186074"/>
    </source>
</evidence>
<sequence length="126" mass="14612">MNLFKLLTILALTFGFLNAERIFQEGEKNGYKIVLKSEKSLVVGDNIFFVTLLKDGKNFTNAKVKAKFFMPEMPGMPYMEFKDKAKLIENKYQMKINFSMGGTWQYHLLFKTEDGKVHKIRSSVNL</sequence>
<dbReference type="Pfam" id="PF13115">
    <property type="entry name" value="YtkA"/>
    <property type="match status" value="1"/>
</dbReference>
<gene>
    <name evidence="2" type="ORF">LPB137_00405</name>
</gene>
<reference evidence="2 3" key="1">
    <citation type="submission" date="2017-01" db="EMBL/GenBank/DDBJ databases">
        <title>Genome sequencing of Arcobacter sp. LPB0137.</title>
        <authorList>
            <person name="Lee G.-W."/>
            <person name="Yi H."/>
        </authorList>
    </citation>
    <scope>NUCLEOTIDE SEQUENCE [LARGE SCALE GENOMIC DNA]</scope>
    <source>
        <strain evidence="2 3">LPB0137</strain>
    </source>
</reference>
<dbReference type="RefSeq" id="WP_076082877.1">
    <property type="nucleotide sequence ID" value="NZ_CP019070.1"/>
</dbReference>
<dbReference type="STRING" id="1850254.LPB137_00405"/>
<proteinExistence type="predicted"/>
<dbReference type="AlphaFoldDB" id="A0A1P8KIL9"/>
<dbReference type="KEGG" id="alp:LPB137_00405"/>
<evidence type="ECO:0000313" key="2">
    <source>
        <dbReference type="EMBL" id="APW64399.1"/>
    </source>
</evidence>
<dbReference type="OrthoDB" id="5339750at2"/>